<evidence type="ECO:0000313" key="2">
    <source>
        <dbReference type="Proteomes" id="UP001556220"/>
    </source>
</evidence>
<gene>
    <name evidence="1" type="ORF">ABQJ54_13380</name>
</gene>
<proteinExistence type="predicted"/>
<organism evidence="1 2">
    <name type="scientific">Rhodanobacter lycopersici</name>
    <dbReference type="NCBI Taxonomy" id="3162487"/>
    <lineage>
        <taxon>Bacteria</taxon>
        <taxon>Pseudomonadati</taxon>
        <taxon>Pseudomonadota</taxon>
        <taxon>Gammaproteobacteria</taxon>
        <taxon>Lysobacterales</taxon>
        <taxon>Rhodanobacteraceae</taxon>
        <taxon>Rhodanobacter</taxon>
    </lineage>
</organism>
<dbReference type="Proteomes" id="UP001556220">
    <property type="component" value="Unassembled WGS sequence"/>
</dbReference>
<keyword evidence="2" id="KW-1185">Reference proteome</keyword>
<dbReference type="RefSeq" id="WP_367854802.1">
    <property type="nucleotide sequence ID" value="NZ_JBFOHK010000003.1"/>
</dbReference>
<protein>
    <submittedName>
        <fullName evidence="1">Uncharacterized protein</fullName>
    </submittedName>
</protein>
<evidence type="ECO:0000313" key="1">
    <source>
        <dbReference type="EMBL" id="MEW9572745.1"/>
    </source>
</evidence>
<sequence length="130" mass="14558">MNPENSRRLQSDFPLLYRSQRLDPLRQDQPTVLALWGFECGDGWMDLVYRLSQAISKHIESTGLNIVATQVKEKFGTLRFYIDGGDKEVFGLIAAAEQESATICELCGAPGTLVAKGWCSTLCESCRRMH</sequence>
<name>A0ABV3QG16_9GAMM</name>
<reference evidence="1 2" key="1">
    <citation type="submission" date="2024-06" db="EMBL/GenBank/DDBJ databases">
        <authorList>
            <person name="Woo H."/>
        </authorList>
    </citation>
    <scope>NUCLEOTIDE SEQUENCE [LARGE SCALE GENOMIC DNA]</scope>
    <source>
        <strain evidence="1 2">Si-c</strain>
    </source>
</reference>
<dbReference type="EMBL" id="JBFOHK010000003">
    <property type="protein sequence ID" value="MEW9572745.1"/>
    <property type="molecule type" value="Genomic_DNA"/>
</dbReference>
<accession>A0ABV3QG16</accession>
<comment type="caution">
    <text evidence="1">The sequence shown here is derived from an EMBL/GenBank/DDBJ whole genome shotgun (WGS) entry which is preliminary data.</text>
</comment>